<dbReference type="GO" id="GO:0016094">
    <property type="term" value="P:polyprenol biosynthetic process"/>
    <property type="evidence" value="ECO:0007669"/>
    <property type="project" value="TreeGrafter"/>
</dbReference>
<evidence type="ECO:0000313" key="5">
    <source>
        <dbReference type="EMBL" id="KAK3168582.1"/>
    </source>
</evidence>
<dbReference type="Pfam" id="PF12998">
    <property type="entry name" value="ING"/>
    <property type="match status" value="2"/>
</dbReference>
<protein>
    <recommendedName>
        <fullName evidence="4">Inhibitor of growth protein N-terminal histone-binding domain-containing protein</fullName>
    </recommendedName>
</protein>
<dbReference type="GO" id="GO:0005811">
    <property type="term" value="C:lipid droplet"/>
    <property type="evidence" value="ECO:0007669"/>
    <property type="project" value="TreeGrafter"/>
</dbReference>
<feature type="compositionally biased region" description="Polar residues" evidence="3">
    <location>
        <begin position="145"/>
        <end position="157"/>
    </location>
</feature>
<dbReference type="Gene3D" id="3.40.1180.10">
    <property type="entry name" value="Decaprenyl diphosphate synthase-like"/>
    <property type="match status" value="1"/>
</dbReference>
<sequence>MRAFSGSTVVEQPAASNRRQPVRQTRTNPARTASNAQPQGGALVQLPDVERSANPGFYPAIQHFTDAIAALPKEMIRHYTMLKEVDAKIYGPEALLGELVKQALKSPPPPCTKASPPKASNFTKQNVIAASNGPSSAADSADASQQEMSTQPRTQEQADGIDWARRKHFHSIRQTMADMLATLDEKNHVLNTTLDSLDKQMKRCNSSYPHIEDEISEEARYGSLTHWAYTEKTAEKKGIMAGERTRRAANAAAANAAAQEAEGAAIRSEQRREALAAKKNRNQNLDSDFDDGRAISKKAQAGGKGRKAADAALGNSIGLGIANGAPPSKRRKVEKLLGSNLGPERAMATVFGSSRGGAGSPRDLSVNDAPGKRKGRGGLALNGSGRRRANTNASAANSPSLASSPVVGTFSAGKDRQGRSPAPNALQRVPPSRARQNSSNSALQLPRNRSSSTNHKAANGHGLYGTTADVDKVSSLTGRSTGDVKSNMRETGNARGEHLIEDIGTGDGAADLRGGLVVGSRNTDRALKREQSVNGNGRTRPPSISVSTRGGNGKQPSKTATPISASFVEPQRTRAPREIPQKRSHKKGAGLAAQILANQAHEDEASSIQGDEDEDLDEPKYCYCNGVSYGEMVGCDGDECQKEWFHLDCVGLAKAPARNELPMASMHLSQIRRWLLQSPPVEWGIMQLRELIIGALRQGPIPQHVAFVMDGNRRFARSHGIETVEGHNLGFEALAKVLEVCYKSGVKVVTVYAFSIENFKRSKYEVDALMDMAKVKLSQLAQHGDLLDRYGACIRVLGQRELVKEDVLEAIDRAVNMTAKNKDAILNICCPYTSHDEITTAIRDTVIDYSKPLPSQQRSFSESHITHTIRTRHLSAGTLKVRSHSPSSGATSDTEESISTSTTLHPDSPPEDPILEGEDDVPHLKDFQDFRDTFPDPETITPEILNDHMFTAGLPPLDLLVRTSGVERLSDFMLWQCHQDTEIVFLKCLWPEFDLWTFLPVLVEWQWKRRKGLEREKGSRSGSGKLMKTA</sequence>
<feature type="compositionally biased region" description="Low complexity" evidence="3">
    <location>
        <begin position="130"/>
        <end position="144"/>
    </location>
</feature>
<feature type="compositionally biased region" description="Low complexity" evidence="3">
    <location>
        <begin position="390"/>
        <end position="404"/>
    </location>
</feature>
<keyword evidence="6" id="KW-1185">Reference proteome</keyword>
<keyword evidence="2" id="KW-0808">Transferase</keyword>
<dbReference type="GO" id="GO:0000785">
    <property type="term" value="C:chromatin"/>
    <property type="evidence" value="ECO:0007669"/>
    <property type="project" value="UniProtKB-ARBA"/>
</dbReference>
<dbReference type="SMART" id="SM01408">
    <property type="entry name" value="ING"/>
    <property type="match status" value="1"/>
</dbReference>
<dbReference type="Gene3D" id="6.10.140.1740">
    <property type="match status" value="1"/>
</dbReference>
<dbReference type="GO" id="GO:1904423">
    <property type="term" value="C:dehydrodolichyl diphosphate synthase complex"/>
    <property type="evidence" value="ECO:0007669"/>
    <property type="project" value="TreeGrafter"/>
</dbReference>
<comment type="similarity">
    <text evidence="1">Belongs to the UPP synthase family.</text>
</comment>
<dbReference type="InterPro" id="IPR011011">
    <property type="entry name" value="Znf_FYVE_PHD"/>
</dbReference>
<dbReference type="Proteomes" id="UP001276659">
    <property type="component" value="Unassembled WGS sequence"/>
</dbReference>
<dbReference type="CDD" id="cd00475">
    <property type="entry name" value="Cis_IPPS"/>
    <property type="match status" value="1"/>
</dbReference>
<evidence type="ECO:0000259" key="4">
    <source>
        <dbReference type="SMART" id="SM01408"/>
    </source>
</evidence>
<accession>A0AAE0DF50</accession>
<dbReference type="NCBIfam" id="TIGR00055">
    <property type="entry name" value="uppS"/>
    <property type="match status" value="1"/>
</dbReference>
<dbReference type="PROSITE" id="PS01066">
    <property type="entry name" value="UPP_SYNTHASE"/>
    <property type="match status" value="1"/>
</dbReference>
<comment type="caution">
    <text evidence="5">The sequence shown here is derived from an EMBL/GenBank/DDBJ whole genome shotgun (WGS) entry which is preliminary data.</text>
</comment>
<dbReference type="SUPFAM" id="SSF57903">
    <property type="entry name" value="FYVE/PHD zinc finger"/>
    <property type="match status" value="1"/>
</dbReference>
<feature type="domain" description="Inhibitor of growth protein N-terminal histone-binding" evidence="4">
    <location>
        <begin position="60"/>
        <end position="211"/>
    </location>
</feature>
<feature type="region of interest" description="Disordered" evidence="3">
    <location>
        <begin position="350"/>
        <end position="467"/>
    </location>
</feature>
<dbReference type="InterPro" id="IPR036424">
    <property type="entry name" value="UPP_synth-like_sf"/>
</dbReference>
<evidence type="ECO:0000256" key="1">
    <source>
        <dbReference type="ARBA" id="ARBA00005432"/>
    </source>
</evidence>
<reference evidence="5" key="1">
    <citation type="submission" date="2022-11" db="EMBL/GenBank/DDBJ databases">
        <title>Chromosomal genome sequence assembly and mating type (MAT) locus characterization of the leprose asexual lichenized fungus Lepraria neglecta (Nyl.) Erichsen.</title>
        <authorList>
            <person name="Allen J.L."/>
            <person name="Pfeffer B."/>
        </authorList>
    </citation>
    <scope>NUCLEOTIDE SEQUENCE</scope>
    <source>
        <strain evidence="5">Allen 5258</strain>
    </source>
</reference>
<gene>
    <name evidence="5" type="ORF">OEA41_005030</name>
</gene>
<feature type="region of interest" description="Disordered" evidence="3">
    <location>
        <begin position="1"/>
        <end position="41"/>
    </location>
</feature>
<feature type="compositionally biased region" description="Basic and acidic residues" evidence="3">
    <location>
        <begin position="571"/>
        <end position="581"/>
    </location>
</feature>
<dbReference type="GO" id="GO:0005783">
    <property type="term" value="C:endoplasmic reticulum"/>
    <property type="evidence" value="ECO:0007669"/>
    <property type="project" value="TreeGrafter"/>
</dbReference>
<dbReference type="EMBL" id="JASNWA010000010">
    <property type="protein sequence ID" value="KAK3168582.1"/>
    <property type="molecule type" value="Genomic_DNA"/>
</dbReference>
<feature type="region of interest" description="Disordered" evidence="3">
    <location>
        <begin position="130"/>
        <end position="161"/>
    </location>
</feature>
<dbReference type="HAMAP" id="MF_01139">
    <property type="entry name" value="ISPT"/>
    <property type="match status" value="1"/>
</dbReference>
<dbReference type="InterPro" id="IPR018520">
    <property type="entry name" value="UPP_synth-like_CS"/>
</dbReference>
<name>A0AAE0DF50_9LECA</name>
<feature type="compositionally biased region" description="Acidic residues" evidence="3">
    <location>
        <begin position="909"/>
        <end position="919"/>
    </location>
</feature>
<dbReference type="InterPro" id="IPR013083">
    <property type="entry name" value="Znf_RING/FYVE/PHD"/>
</dbReference>
<proteinExistence type="inferred from homology"/>
<dbReference type="InterPro" id="IPR024610">
    <property type="entry name" value="ING_N_histone-binding"/>
</dbReference>
<dbReference type="SUPFAM" id="SSF64005">
    <property type="entry name" value="Undecaprenyl diphosphate synthase"/>
    <property type="match status" value="2"/>
</dbReference>
<feature type="compositionally biased region" description="Polar residues" evidence="3">
    <location>
        <begin position="1"/>
        <end position="38"/>
    </location>
</feature>
<evidence type="ECO:0000313" key="6">
    <source>
        <dbReference type="Proteomes" id="UP001276659"/>
    </source>
</evidence>
<dbReference type="GO" id="GO:0016020">
    <property type="term" value="C:membrane"/>
    <property type="evidence" value="ECO:0007669"/>
    <property type="project" value="TreeGrafter"/>
</dbReference>
<feature type="region of interest" description="Disordered" evidence="3">
    <location>
        <begin position="524"/>
        <end position="589"/>
    </location>
</feature>
<dbReference type="GO" id="GO:0045547">
    <property type="term" value="F:ditrans,polycis-polyprenyl diphosphate synthase [(2E,6E)-farnesyl diphosphate specific] activity"/>
    <property type="evidence" value="ECO:0007669"/>
    <property type="project" value="TreeGrafter"/>
</dbReference>
<dbReference type="InterPro" id="IPR001441">
    <property type="entry name" value="UPP_synth-like"/>
</dbReference>
<dbReference type="PANTHER" id="PTHR10291:SF43">
    <property type="entry name" value="DEHYDRODOLICHYL DIPHOSPHATE SYNTHASE COMPLEX SUBUNIT DHDDS"/>
    <property type="match status" value="1"/>
</dbReference>
<dbReference type="Pfam" id="PF01255">
    <property type="entry name" value="Prenyltransf"/>
    <property type="match status" value="2"/>
</dbReference>
<feature type="compositionally biased region" description="Polar residues" evidence="3">
    <location>
        <begin position="434"/>
        <end position="456"/>
    </location>
</feature>
<evidence type="ECO:0000256" key="3">
    <source>
        <dbReference type="SAM" id="MobiDB-lite"/>
    </source>
</evidence>
<feature type="region of interest" description="Disordered" evidence="3">
    <location>
        <begin position="876"/>
        <end position="920"/>
    </location>
</feature>
<feature type="compositionally biased region" description="Polar residues" evidence="3">
    <location>
        <begin position="532"/>
        <end position="564"/>
    </location>
</feature>
<dbReference type="Gene3D" id="3.30.40.10">
    <property type="entry name" value="Zinc/RING finger domain, C3HC4 (zinc finger)"/>
    <property type="match status" value="1"/>
</dbReference>
<organism evidence="5 6">
    <name type="scientific">Lepraria neglecta</name>
    <dbReference type="NCBI Taxonomy" id="209136"/>
    <lineage>
        <taxon>Eukaryota</taxon>
        <taxon>Fungi</taxon>
        <taxon>Dikarya</taxon>
        <taxon>Ascomycota</taxon>
        <taxon>Pezizomycotina</taxon>
        <taxon>Lecanoromycetes</taxon>
        <taxon>OSLEUM clade</taxon>
        <taxon>Lecanoromycetidae</taxon>
        <taxon>Lecanorales</taxon>
        <taxon>Lecanorineae</taxon>
        <taxon>Stereocaulaceae</taxon>
        <taxon>Lepraria</taxon>
    </lineage>
</organism>
<dbReference type="PANTHER" id="PTHR10291">
    <property type="entry name" value="DEHYDRODOLICHYL DIPHOSPHATE SYNTHASE FAMILY MEMBER"/>
    <property type="match status" value="1"/>
</dbReference>
<evidence type="ECO:0000256" key="2">
    <source>
        <dbReference type="ARBA" id="ARBA00022679"/>
    </source>
</evidence>
<dbReference type="AlphaFoldDB" id="A0AAE0DF50"/>
<dbReference type="CDD" id="cd15505">
    <property type="entry name" value="PHD_ING"/>
    <property type="match status" value="1"/>
</dbReference>